<organism evidence="5 6">
    <name type="scientific">Syncephalis pseudoplumigaleata</name>
    <dbReference type="NCBI Taxonomy" id="1712513"/>
    <lineage>
        <taxon>Eukaryota</taxon>
        <taxon>Fungi</taxon>
        <taxon>Fungi incertae sedis</taxon>
        <taxon>Zoopagomycota</taxon>
        <taxon>Zoopagomycotina</taxon>
        <taxon>Zoopagomycetes</taxon>
        <taxon>Zoopagales</taxon>
        <taxon>Piptocephalidaceae</taxon>
        <taxon>Syncephalis</taxon>
    </lineage>
</organism>
<dbReference type="Pfam" id="PF00412">
    <property type="entry name" value="LIM"/>
    <property type="match status" value="1"/>
</dbReference>
<evidence type="ECO:0000313" key="6">
    <source>
        <dbReference type="Proteomes" id="UP000278143"/>
    </source>
</evidence>
<keyword evidence="6" id="KW-1185">Reference proteome</keyword>
<proteinExistence type="predicted"/>
<evidence type="ECO:0000256" key="1">
    <source>
        <dbReference type="ARBA" id="ARBA00022723"/>
    </source>
</evidence>
<evidence type="ECO:0000256" key="2">
    <source>
        <dbReference type="ARBA" id="ARBA00022833"/>
    </source>
</evidence>
<dbReference type="InterPro" id="IPR001781">
    <property type="entry name" value="Znf_LIM"/>
</dbReference>
<dbReference type="Gene3D" id="2.10.110.10">
    <property type="entry name" value="Cysteine Rich Protein"/>
    <property type="match status" value="1"/>
</dbReference>
<accession>A0A4P9YWX5</accession>
<dbReference type="OrthoDB" id="8062037at2759"/>
<evidence type="ECO:0000256" key="3">
    <source>
        <dbReference type="PROSITE-ProRule" id="PRU00125"/>
    </source>
</evidence>
<dbReference type="AlphaFoldDB" id="A0A4P9YWX5"/>
<keyword evidence="1 3" id="KW-0479">Metal-binding</keyword>
<sequence>LGGTARCFKCKERLYAADEVPGPRATKWHRHCLVCLVCRKSLDSMALMRDDTD</sequence>
<feature type="non-terminal residue" evidence="5">
    <location>
        <position position="53"/>
    </location>
</feature>
<dbReference type="Proteomes" id="UP000278143">
    <property type="component" value="Unassembled WGS sequence"/>
</dbReference>
<feature type="domain" description="LIM zinc-binding" evidence="4">
    <location>
        <begin position="5"/>
        <end position="53"/>
    </location>
</feature>
<keyword evidence="2 3" id="KW-0862">Zinc</keyword>
<feature type="non-terminal residue" evidence="5">
    <location>
        <position position="1"/>
    </location>
</feature>
<evidence type="ECO:0000259" key="4">
    <source>
        <dbReference type="PROSITE" id="PS50023"/>
    </source>
</evidence>
<dbReference type="EMBL" id="KZ990659">
    <property type="protein sequence ID" value="RKP23821.1"/>
    <property type="molecule type" value="Genomic_DNA"/>
</dbReference>
<keyword evidence="3" id="KW-0440">LIM domain</keyword>
<reference evidence="6" key="1">
    <citation type="journal article" date="2018" name="Nat. Microbiol.">
        <title>Leveraging single-cell genomics to expand the fungal tree of life.</title>
        <authorList>
            <person name="Ahrendt S.R."/>
            <person name="Quandt C.A."/>
            <person name="Ciobanu D."/>
            <person name="Clum A."/>
            <person name="Salamov A."/>
            <person name="Andreopoulos B."/>
            <person name="Cheng J.F."/>
            <person name="Woyke T."/>
            <person name="Pelin A."/>
            <person name="Henrissat B."/>
            <person name="Reynolds N.K."/>
            <person name="Benny G.L."/>
            <person name="Smith M.E."/>
            <person name="James T.Y."/>
            <person name="Grigoriev I.V."/>
        </authorList>
    </citation>
    <scope>NUCLEOTIDE SEQUENCE [LARGE SCALE GENOMIC DNA]</scope>
    <source>
        <strain evidence="6">Benny S71-1</strain>
    </source>
</reference>
<gene>
    <name evidence="5" type="ORF">SYNPS1DRAFT_5043</name>
</gene>
<name>A0A4P9YWX5_9FUNG</name>
<protein>
    <recommendedName>
        <fullName evidence="4">LIM zinc-binding domain-containing protein</fullName>
    </recommendedName>
</protein>
<dbReference type="GO" id="GO:0046872">
    <property type="term" value="F:metal ion binding"/>
    <property type="evidence" value="ECO:0007669"/>
    <property type="project" value="UniProtKB-KW"/>
</dbReference>
<dbReference type="PROSITE" id="PS50023">
    <property type="entry name" value="LIM_DOMAIN_2"/>
    <property type="match status" value="1"/>
</dbReference>
<dbReference type="PROSITE" id="PS00478">
    <property type="entry name" value="LIM_DOMAIN_1"/>
    <property type="match status" value="1"/>
</dbReference>
<evidence type="ECO:0000313" key="5">
    <source>
        <dbReference type="EMBL" id="RKP23821.1"/>
    </source>
</evidence>
<dbReference type="SUPFAM" id="SSF57716">
    <property type="entry name" value="Glucocorticoid receptor-like (DNA-binding domain)"/>
    <property type="match status" value="1"/>
</dbReference>